<dbReference type="OrthoDB" id="5959761at2759"/>
<dbReference type="InterPro" id="IPR053183">
    <property type="entry name" value="ASL1"/>
</dbReference>
<dbReference type="PANTHER" id="PTHR34154:SF10">
    <property type="entry name" value="ASL1-LIKE GLYCOSYL HYDROLASE CATALYTIC DOMAIN-CONTAINING PROTEIN"/>
    <property type="match status" value="1"/>
</dbReference>
<dbReference type="InterPro" id="IPR017853">
    <property type="entry name" value="GH"/>
</dbReference>
<dbReference type="AlphaFoldDB" id="A0A0D6ER42"/>
<evidence type="ECO:0000313" key="4">
    <source>
        <dbReference type="Proteomes" id="UP000243876"/>
    </source>
</evidence>
<dbReference type="Gene3D" id="3.20.20.80">
    <property type="entry name" value="Glycosidases"/>
    <property type="match status" value="1"/>
</dbReference>
<dbReference type="Pfam" id="PF11790">
    <property type="entry name" value="Glyco_hydro_cc"/>
    <property type="match status" value="1"/>
</dbReference>
<proteinExistence type="predicted"/>
<dbReference type="InterPro" id="IPR024655">
    <property type="entry name" value="Asl1_glyco_hydro_catalytic"/>
</dbReference>
<evidence type="ECO:0000313" key="3">
    <source>
        <dbReference type="EMBL" id="CEQ42582.1"/>
    </source>
</evidence>
<accession>A0A0D6ER42</accession>
<evidence type="ECO:0000256" key="1">
    <source>
        <dbReference type="SAM" id="MobiDB-lite"/>
    </source>
</evidence>
<sequence>MYIPQLWGSVQVDGWTGAAKAAIKAGATHLQRARPQHLKPTSAAAALWSSAMEPLATSAKLVSSAVTNGVATADGQPMGVPWLKEFVAACSDCTIDAVALHWYDSAGNNTYFQSYLEDAYANLSKSIWLTEYMETGTPTDQATFMVTTVDWLEKQDYIEKYAAYELVRNQFITAQAIFATRPSPTCKSPTRRPLRRVASQHDLGKAYSDTS</sequence>
<feature type="non-terminal residue" evidence="3">
    <location>
        <position position="1"/>
    </location>
</feature>
<dbReference type="PANTHER" id="PTHR34154">
    <property type="entry name" value="ALKALI-SENSITIVE LINKAGE PROTEIN 1"/>
    <property type="match status" value="1"/>
</dbReference>
<protein>
    <submittedName>
        <fullName evidence="3">SPOSA6832_04408-mRNA-1:cds</fullName>
    </submittedName>
</protein>
<dbReference type="SUPFAM" id="SSF51445">
    <property type="entry name" value="(Trans)glycosidases"/>
    <property type="match status" value="1"/>
</dbReference>
<dbReference type="EMBL" id="CENE01000029">
    <property type="protein sequence ID" value="CEQ42582.1"/>
    <property type="molecule type" value="Genomic_DNA"/>
</dbReference>
<gene>
    <name evidence="3" type="primary">SPOSA6832_04408</name>
</gene>
<reference evidence="4" key="1">
    <citation type="submission" date="2015-02" db="EMBL/GenBank/DDBJ databases">
        <authorList>
            <person name="Gon?alves P."/>
        </authorList>
    </citation>
    <scope>NUCLEOTIDE SEQUENCE [LARGE SCALE GENOMIC DNA]</scope>
</reference>
<organism evidence="3 4">
    <name type="scientific">Sporidiobolus salmonicolor</name>
    <name type="common">Yeast-like fungus</name>
    <name type="synonym">Sporobolomyces salmonicolor</name>
    <dbReference type="NCBI Taxonomy" id="5005"/>
    <lineage>
        <taxon>Eukaryota</taxon>
        <taxon>Fungi</taxon>
        <taxon>Dikarya</taxon>
        <taxon>Basidiomycota</taxon>
        <taxon>Pucciniomycotina</taxon>
        <taxon>Microbotryomycetes</taxon>
        <taxon>Sporidiobolales</taxon>
        <taxon>Sporidiobolaceae</taxon>
        <taxon>Sporobolomyces</taxon>
    </lineage>
</organism>
<name>A0A0D6ER42_SPOSA</name>
<dbReference type="GO" id="GO:0009277">
    <property type="term" value="C:fungal-type cell wall"/>
    <property type="evidence" value="ECO:0007669"/>
    <property type="project" value="TreeGrafter"/>
</dbReference>
<feature type="region of interest" description="Disordered" evidence="1">
    <location>
        <begin position="183"/>
        <end position="211"/>
    </location>
</feature>
<dbReference type="GO" id="GO:0071966">
    <property type="term" value="P:fungal-type cell wall polysaccharide metabolic process"/>
    <property type="evidence" value="ECO:0007669"/>
    <property type="project" value="TreeGrafter"/>
</dbReference>
<evidence type="ECO:0000259" key="2">
    <source>
        <dbReference type="Pfam" id="PF11790"/>
    </source>
</evidence>
<keyword evidence="4" id="KW-1185">Reference proteome</keyword>
<dbReference type="Proteomes" id="UP000243876">
    <property type="component" value="Unassembled WGS sequence"/>
</dbReference>
<feature type="domain" description="Asl1-like glycosyl hydrolase catalytic" evidence="2">
    <location>
        <begin position="2"/>
        <end position="165"/>
    </location>
</feature>